<dbReference type="KEGG" id="sli:Slin_0569"/>
<protein>
    <recommendedName>
        <fullName evidence="3">Nucleotidyltransferase family protein</fullName>
    </recommendedName>
</protein>
<name>D2QFF6_SPILD</name>
<dbReference type="RefSeq" id="WP_012925185.1">
    <property type="nucleotide sequence ID" value="NC_013730.1"/>
</dbReference>
<dbReference type="InterPro" id="IPR039498">
    <property type="entry name" value="NTP_transf_5"/>
</dbReference>
<gene>
    <name evidence="1" type="ordered locus">Slin_0569</name>
</gene>
<dbReference type="STRING" id="504472.Slin_0569"/>
<evidence type="ECO:0000313" key="1">
    <source>
        <dbReference type="EMBL" id="ADB36633.1"/>
    </source>
</evidence>
<evidence type="ECO:0008006" key="3">
    <source>
        <dbReference type="Google" id="ProtNLM"/>
    </source>
</evidence>
<accession>D2QFF6</accession>
<reference evidence="1 2" key="1">
    <citation type="journal article" date="2010" name="Stand. Genomic Sci.">
        <title>Complete genome sequence of Spirosoma linguale type strain (1).</title>
        <authorList>
            <person name="Lail K."/>
            <person name="Sikorski J."/>
            <person name="Saunders E."/>
            <person name="Lapidus A."/>
            <person name="Glavina Del Rio T."/>
            <person name="Copeland A."/>
            <person name="Tice H."/>
            <person name="Cheng J.-F."/>
            <person name="Lucas S."/>
            <person name="Nolan M."/>
            <person name="Bruce D."/>
            <person name="Goodwin L."/>
            <person name="Pitluck S."/>
            <person name="Ivanova N."/>
            <person name="Mavromatis K."/>
            <person name="Ovchinnikova G."/>
            <person name="Pati A."/>
            <person name="Chen A."/>
            <person name="Palaniappan K."/>
            <person name="Land M."/>
            <person name="Hauser L."/>
            <person name="Chang Y.-J."/>
            <person name="Jeffries C.D."/>
            <person name="Chain P."/>
            <person name="Brettin T."/>
            <person name="Detter J.C."/>
            <person name="Schuetze A."/>
            <person name="Rohde M."/>
            <person name="Tindall B.J."/>
            <person name="Goeker M."/>
            <person name="Bristow J."/>
            <person name="Eisen J.A."/>
            <person name="Markowitz V."/>
            <person name="Hugenholtz P."/>
            <person name="Kyrpides N.C."/>
            <person name="Klenk H.-P."/>
            <person name="Chen F."/>
        </authorList>
    </citation>
    <scope>NUCLEOTIDE SEQUENCE [LARGE SCALE GENOMIC DNA]</scope>
    <source>
        <strain evidence="2">ATCC 33905 / DSM 74 / LMG 10896 / Claus 1</strain>
    </source>
</reference>
<organism evidence="1 2">
    <name type="scientific">Spirosoma linguale (strain ATCC 33905 / DSM 74 / LMG 10896 / Claus 1)</name>
    <dbReference type="NCBI Taxonomy" id="504472"/>
    <lineage>
        <taxon>Bacteria</taxon>
        <taxon>Pseudomonadati</taxon>
        <taxon>Bacteroidota</taxon>
        <taxon>Cytophagia</taxon>
        <taxon>Cytophagales</taxon>
        <taxon>Cytophagaceae</taxon>
        <taxon>Spirosoma</taxon>
    </lineage>
</organism>
<proteinExistence type="predicted"/>
<keyword evidence="2" id="KW-1185">Reference proteome</keyword>
<dbReference type="AlphaFoldDB" id="D2QFF6"/>
<evidence type="ECO:0000313" key="2">
    <source>
        <dbReference type="Proteomes" id="UP000002028"/>
    </source>
</evidence>
<dbReference type="HOGENOM" id="CLU_709611_0_0_10"/>
<dbReference type="Proteomes" id="UP000002028">
    <property type="component" value="Chromosome"/>
</dbReference>
<dbReference type="Pfam" id="PF14907">
    <property type="entry name" value="NTP_transf_5"/>
    <property type="match status" value="1"/>
</dbReference>
<dbReference type="EMBL" id="CP001769">
    <property type="protein sequence ID" value="ADB36633.1"/>
    <property type="molecule type" value="Genomic_DNA"/>
</dbReference>
<sequence>MVRFSPELTFLLMACTVSPSPEKQEQLTDFLSQQPINWHRVYTLAVRHRLTPFLYRSLYQIPAIPESFIRTLQQECRISATDNLLKLHHYHQLAALLTENDIDHLPLKGVHLAEQYYPDSSLRISGDIDILVRREDAFRTIRLLQANEYQLNNQQRLHWQQGEAVILDDLTEVSLYKPFFNNSHFDIDLHWKILCFNRHYAHFDLGYVRAQPDVAAEREIVFLVIHHGINNVWQQLYYINDLYFSLHEQDINWPFLLEELRRYGIEQVFLAGLYWCVHIWALPLPPTVEPLVNSAQLRPLAEKYAKTWEADQPSELSELIVKQATLLLNAQTRISRRLTVCRTFLSSRIFKYSIFRLGNRFVYAPKELGVLTLFVRAGQSLTRFLPTRR</sequence>
<dbReference type="eggNOG" id="ENOG5033CEF">
    <property type="taxonomic scope" value="Bacteria"/>
</dbReference>